<name>A0A2Z6LVF2_TRISU</name>
<organism evidence="2 3">
    <name type="scientific">Trifolium subterraneum</name>
    <name type="common">Subterranean clover</name>
    <dbReference type="NCBI Taxonomy" id="3900"/>
    <lineage>
        <taxon>Eukaryota</taxon>
        <taxon>Viridiplantae</taxon>
        <taxon>Streptophyta</taxon>
        <taxon>Embryophyta</taxon>
        <taxon>Tracheophyta</taxon>
        <taxon>Spermatophyta</taxon>
        <taxon>Magnoliopsida</taxon>
        <taxon>eudicotyledons</taxon>
        <taxon>Gunneridae</taxon>
        <taxon>Pentapetalae</taxon>
        <taxon>rosids</taxon>
        <taxon>fabids</taxon>
        <taxon>Fabales</taxon>
        <taxon>Fabaceae</taxon>
        <taxon>Papilionoideae</taxon>
        <taxon>50 kb inversion clade</taxon>
        <taxon>NPAAA clade</taxon>
        <taxon>Hologalegina</taxon>
        <taxon>IRL clade</taxon>
        <taxon>Trifolieae</taxon>
        <taxon>Trifolium</taxon>
    </lineage>
</organism>
<dbReference type="OrthoDB" id="19768at2759"/>
<feature type="compositionally biased region" description="Basic and acidic residues" evidence="1">
    <location>
        <begin position="1"/>
        <end position="12"/>
    </location>
</feature>
<dbReference type="Proteomes" id="UP000242715">
    <property type="component" value="Unassembled WGS sequence"/>
</dbReference>
<reference evidence="3" key="1">
    <citation type="journal article" date="2017" name="Front. Plant Sci.">
        <title>Climate Clever Clovers: New Paradigm to Reduce the Environmental Footprint of Ruminants by Breeding Low Methanogenic Forages Utilizing Haplotype Variation.</title>
        <authorList>
            <person name="Kaur P."/>
            <person name="Appels R."/>
            <person name="Bayer P.E."/>
            <person name="Keeble-Gagnere G."/>
            <person name="Wang J."/>
            <person name="Hirakawa H."/>
            <person name="Shirasawa K."/>
            <person name="Vercoe P."/>
            <person name="Stefanova K."/>
            <person name="Durmic Z."/>
            <person name="Nichols P."/>
            <person name="Revell C."/>
            <person name="Isobe S.N."/>
            <person name="Edwards D."/>
            <person name="Erskine W."/>
        </authorList>
    </citation>
    <scope>NUCLEOTIDE SEQUENCE [LARGE SCALE GENOMIC DNA]</scope>
    <source>
        <strain evidence="3">cv. Daliak</strain>
    </source>
</reference>
<gene>
    <name evidence="2" type="ORF">TSUD_111080</name>
</gene>
<proteinExistence type="predicted"/>
<evidence type="ECO:0000313" key="2">
    <source>
        <dbReference type="EMBL" id="GAU21968.1"/>
    </source>
</evidence>
<evidence type="ECO:0000256" key="1">
    <source>
        <dbReference type="SAM" id="MobiDB-lite"/>
    </source>
</evidence>
<feature type="region of interest" description="Disordered" evidence="1">
    <location>
        <begin position="1"/>
        <end position="48"/>
    </location>
</feature>
<protein>
    <submittedName>
        <fullName evidence="2">Uncharacterized protein</fullName>
    </submittedName>
</protein>
<accession>A0A2Z6LVF2</accession>
<dbReference type="EMBL" id="DF973240">
    <property type="protein sequence ID" value="GAU21968.1"/>
    <property type="molecule type" value="Genomic_DNA"/>
</dbReference>
<sequence length="101" mass="11301">MDSRRRKDDHNLSRKSKAKKERVSGPAAKSSQFSAQPNVPLYPPQMNNGKAVPHAGQALYLAIRNLNLMSQTRNNIFRIIEGIDSPEVANSILPLPFHQPQ</sequence>
<dbReference type="AlphaFoldDB" id="A0A2Z6LVF2"/>
<keyword evidence="3" id="KW-1185">Reference proteome</keyword>
<evidence type="ECO:0000313" key="3">
    <source>
        <dbReference type="Proteomes" id="UP000242715"/>
    </source>
</evidence>